<evidence type="ECO:0000313" key="2">
    <source>
        <dbReference type="Proteomes" id="UP000198956"/>
    </source>
</evidence>
<dbReference type="EMBL" id="FNDE01000010">
    <property type="protein sequence ID" value="SDH07396.1"/>
    <property type="molecule type" value="Genomic_DNA"/>
</dbReference>
<protein>
    <submittedName>
        <fullName evidence="1">Uncharacterized protein</fullName>
    </submittedName>
</protein>
<dbReference type="RefSeq" id="WP_257721566.1">
    <property type="nucleotide sequence ID" value="NZ_CP080764.1"/>
</dbReference>
<name>A0A1G7ZFU2_ANETH</name>
<accession>A0A1G7ZFU2</accession>
<gene>
    <name evidence="1" type="ORF">SAMN04489735_101070</name>
</gene>
<reference evidence="1 2" key="1">
    <citation type="submission" date="2016-10" db="EMBL/GenBank/DDBJ databases">
        <authorList>
            <person name="de Groot N.N."/>
        </authorList>
    </citation>
    <scope>NUCLEOTIDE SEQUENCE [LARGE SCALE GENOMIC DNA]</scope>
    <source>
        <strain evidence="1 2">L 420-91</strain>
    </source>
</reference>
<sequence length="40" mass="4593">MNLIPYAGTNHALFVLFEKNDYIKNEKGGNVWIKNNELPS</sequence>
<proteinExistence type="predicted"/>
<evidence type="ECO:0000313" key="1">
    <source>
        <dbReference type="EMBL" id="SDH07396.1"/>
    </source>
</evidence>
<organism evidence="1 2">
    <name type="scientific">Aneurinibacillus thermoaerophilus</name>
    <dbReference type="NCBI Taxonomy" id="143495"/>
    <lineage>
        <taxon>Bacteria</taxon>
        <taxon>Bacillati</taxon>
        <taxon>Bacillota</taxon>
        <taxon>Bacilli</taxon>
        <taxon>Bacillales</taxon>
        <taxon>Paenibacillaceae</taxon>
        <taxon>Aneurinibacillus group</taxon>
        <taxon>Aneurinibacillus</taxon>
    </lineage>
</organism>
<dbReference type="GeneID" id="97143573"/>
<dbReference type="AlphaFoldDB" id="A0A1G7ZFU2"/>
<dbReference type="Proteomes" id="UP000198956">
    <property type="component" value="Unassembled WGS sequence"/>
</dbReference>